<feature type="transmembrane region" description="Helical" evidence="1">
    <location>
        <begin position="118"/>
        <end position="142"/>
    </location>
</feature>
<comment type="caution">
    <text evidence="2">The sequence shown here is derived from an EMBL/GenBank/DDBJ whole genome shotgun (WGS) entry which is preliminary data.</text>
</comment>
<keyword evidence="1" id="KW-1133">Transmembrane helix</keyword>
<keyword evidence="3" id="KW-1185">Reference proteome</keyword>
<gene>
    <name evidence="2" type="ORF">R2363_27615</name>
</gene>
<evidence type="ECO:0000313" key="3">
    <source>
        <dbReference type="Proteomes" id="UP001278571"/>
    </source>
</evidence>
<dbReference type="RefSeq" id="WP_319012112.1">
    <property type="nucleotide sequence ID" value="NZ_JAWJZF010000480.1"/>
</dbReference>
<keyword evidence="1" id="KW-0812">Transmembrane</keyword>
<name>A0ABU4KDT0_9ACTN</name>
<evidence type="ECO:0000313" key="2">
    <source>
        <dbReference type="EMBL" id="MDX2295928.1"/>
    </source>
</evidence>
<protein>
    <submittedName>
        <fullName evidence="2">ABC transporter permease</fullName>
    </submittedName>
</protein>
<proteinExistence type="predicted"/>
<feature type="transmembrane region" description="Helical" evidence="1">
    <location>
        <begin position="186"/>
        <end position="211"/>
    </location>
</feature>
<accession>A0ABU4KDT0</accession>
<dbReference type="Proteomes" id="UP001278571">
    <property type="component" value="Unassembled WGS sequence"/>
</dbReference>
<feature type="transmembrane region" description="Helical" evidence="1">
    <location>
        <begin position="76"/>
        <end position="98"/>
    </location>
</feature>
<feature type="transmembrane region" description="Helical" evidence="1">
    <location>
        <begin position="154"/>
        <end position="179"/>
    </location>
</feature>
<reference evidence="2 3" key="1">
    <citation type="submission" date="2023-10" db="EMBL/GenBank/DDBJ databases">
        <authorList>
            <person name="Wang X.X."/>
        </authorList>
    </citation>
    <scope>NUCLEOTIDE SEQUENCE [LARGE SCALE GENOMIC DNA]</scope>
    <source>
        <strain evidence="2 3">NBRC 12816</strain>
    </source>
</reference>
<feature type="transmembrane region" description="Helical" evidence="1">
    <location>
        <begin position="231"/>
        <end position="252"/>
    </location>
</feature>
<feature type="transmembrane region" description="Helical" evidence="1">
    <location>
        <begin position="34"/>
        <end position="56"/>
    </location>
</feature>
<organism evidence="2 3">
    <name type="scientific">Streptomyces roseolus</name>
    <dbReference type="NCBI Taxonomy" id="67358"/>
    <lineage>
        <taxon>Bacteria</taxon>
        <taxon>Bacillati</taxon>
        <taxon>Actinomycetota</taxon>
        <taxon>Actinomycetes</taxon>
        <taxon>Kitasatosporales</taxon>
        <taxon>Streptomycetaceae</taxon>
        <taxon>Streptomyces</taxon>
    </lineage>
</organism>
<evidence type="ECO:0000256" key="1">
    <source>
        <dbReference type="SAM" id="Phobius"/>
    </source>
</evidence>
<dbReference type="EMBL" id="JAWJZF010000480">
    <property type="protein sequence ID" value="MDX2295928.1"/>
    <property type="molecule type" value="Genomic_DNA"/>
</dbReference>
<keyword evidence="1" id="KW-0472">Membrane</keyword>
<sequence>MSTTTAPAPVRAAVTVRTALASEWIKIRSVRASFGSLIAVVGVALGLSALIFPLIGQAEAENGEDILFGIFYPMNFVQIAAISFGATAASSEFLNGALRNSLAAVPNRTLLYGAKTAVAAAVSLVAGLAAGFGIFLTANAFLGKYALGLGDPGALRACVGAGVYLALMVLFSLGLTFLLRSAVAVLSIMIPFILIISFVVGGVSEGAAMWLPDHAGQQILHQNPTGPLGPWTGLGVMALWTAAALAAGWWSLRRRDA</sequence>